<dbReference type="PANTHER" id="PTHR30565">
    <property type="entry name" value="PROTEIN YCIF"/>
    <property type="match status" value="1"/>
</dbReference>
<organism evidence="1 2">
    <name type="scientific">Bradyrhizobium lablabi</name>
    <dbReference type="NCBI Taxonomy" id="722472"/>
    <lineage>
        <taxon>Bacteria</taxon>
        <taxon>Pseudomonadati</taxon>
        <taxon>Pseudomonadota</taxon>
        <taxon>Alphaproteobacteria</taxon>
        <taxon>Hyphomicrobiales</taxon>
        <taxon>Nitrobacteraceae</taxon>
        <taxon>Bradyrhizobium</taxon>
    </lineage>
</organism>
<dbReference type="Pfam" id="PF05974">
    <property type="entry name" value="DUF892"/>
    <property type="match status" value="1"/>
</dbReference>
<dbReference type="SUPFAM" id="SSF47240">
    <property type="entry name" value="Ferritin-like"/>
    <property type="match status" value="1"/>
</dbReference>
<dbReference type="Gene3D" id="1.20.1260.10">
    <property type="match status" value="1"/>
</dbReference>
<dbReference type="InterPro" id="IPR012347">
    <property type="entry name" value="Ferritin-like"/>
</dbReference>
<accession>A0A1M7BLU9</accession>
<dbReference type="AlphaFoldDB" id="A0A1M7BLU9"/>
<protein>
    <submittedName>
        <fullName evidence="1">Ferritin-like metal-binding protein YciE</fullName>
    </submittedName>
</protein>
<name>A0A1M7BLU9_9BRAD</name>
<sequence>MLCSRNQEGSEQLGLFSKDIKTMNDLFLHQFQDIYYAEEQLVKALPKMAEKATDKQLKQGFLTHLDETKTHVQRLEQIFQMLGAKLKAVDCPAIDGSIEEADDVAGEVADKFVLDAALINAAQAAEHYEIARYGSLVAWARQLRRDDIAAILQKTLEEEKATDQKLTKLAESKVNLRAAS</sequence>
<proteinExistence type="predicted"/>
<evidence type="ECO:0000313" key="1">
    <source>
        <dbReference type="EMBL" id="SHL56028.1"/>
    </source>
</evidence>
<dbReference type="EMBL" id="LT670844">
    <property type="protein sequence ID" value="SHL56028.1"/>
    <property type="molecule type" value="Genomic_DNA"/>
</dbReference>
<dbReference type="InterPro" id="IPR010287">
    <property type="entry name" value="DUF892_YciF-like"/>
</dbReference>
<dbReference type="PANTHER" id="PTHR30565:SF9">
    <property type="entry name" value="PROTEIN YCIF"/>
    <property type="match status" value="1"/>
</dbReference>
<dbReference type="CDD" id="cd07909">
    <property type="entry name" value="YciF"/>
    <property type="match status" value="1"/>
</dbReference>
<reference evidence="1 2" key="1">
    <citation type="submission" date="2016-11" db="EMBL/GenBank/DDBJ databases">
        <authorList>
            <person name="Jaros S."/>
            <person name="Januszkiewicz K."/>
            <person name="Wedrychowicz H."/>
        </authorList>
    </citation>
    <scope>NUCLEOTIDE SEQUENCE [LARGE SCALE GENOMIC DNA]</scope>
    <source>
        <strain evidence="1 2">GAS499</strain>
    </source>
</reference>
<dbReference type="InterPro" id="IPR009078">
    <property type="entry name" value="Ferritin-like_SF"/>
</dbReference>
<dbReference type="InterPro" id="IPR047114">
    <property type="entry name" value="YciF"/>
</dbReference>
<evidence type="ECO:0000313" key="2">
    <source>
        <dbReference type="Proteomes" id="UP000189935"/>
    </source>
</evidence>
<dbReference type="Proteomes" id="UP000189935">
    <property type="component" value="Chromosome I"/>
</dbReference>
<gene>
    <name evidence="1" type="ORF">SAMN05444159_6208</name>
</gene>